<comment type="caution">
    <text evidence="1">The sequence shown here is derived from an EMBL/GenBank/DDBJ whole genome shotgun (WGS) entry which is preliminary data.</text>
</comment>
<sequence length="119" mass="13115">LPTLAVFYSTPSTSPNACGQPTTTPTATLCTKKSTKPRHYLQDGQIGSEEEVTPFGTPLLSPLFCYIEMRFLLSPRGWEGNAVMSGAGTDELCIIFDILFRQKLGLWFPDTPAAQADRW</sequence>
<accession>A0ACA9R6L0</accession>
<dbReference type="EMBL" id="CAJVPT010070590">
    <property type="protein sequence ID" value="CAG8779558.1"/>
    <property type="molecule type" value="Genomic_DNA"/>
</dbReference>
<protein>
    <submittedName>
        <fullName evidence="1">14754_t:CDS:1</fullName>
    </submittedName>
</protein>
<evidence type="ECO:0000313" key="2">
    <source>
        <dbReference type="Proteomes" id="UP000789525"/>
    </source>
</evidence>
<feature type="non-terminal residue" evidence="1">
    <location>
        <position position="1"/>
    </location>
</feature>
<proteinExistence type="predicted"/>
<dbReference type="Proteomes" id="UP000789525">
    <property type="component" value="Unassembled WGS sequence"/>
</dbReference>
<gene>
    <name evidence="1" type="ORF">ACOLOM_LOCUS14262</name>
</gene>
<name>A0ACA9R6L0_9GLOM</name>
<evidence type="ECO:0000313" key="1">
    <source>
        <dbReference type="EMBL" id="CAG8779558.1"/>
    </source>
</evidence>
<reference evidence="1" key="1">
    <citation type="submission" date="2021-06" db="EMBL/GenBank/DDBJ databases">
        <authorList>
            <person name="Kallberg Y."/>
            <person name="Tangrot J."/>
            <person name="Rosling A."/>
        </authorList>
    </citation>
    <scope>NUCLEOTIDE SEQUENCE</scope>
    <source>
        <strain evidence="1">CL356</strain>
    </source>
</reference>
<keyword evidence="2" id="KW-1185">Reference proteome</keyword>
<organism evidence="1 2">
    <name type="scientific">Acaulospora colombiana</name>
    <dbReference type="NCBI Taxonomy" id="27376"/>
    <lineage>
        <taxon>Eukaryota</taxon>
        <taxon>Fungi</taxon>
        <taxon>Fungi incertae sedis</taxon>
        <taxon>Mucoromycota</taxon>
        <taxon>Glomeromycotina</taxon>
        <taxon>Glomeromycetes</taxon>
        <taxon>Diversisporales</taxon>
        <taxon>Acaulosporaceae</taxon>
        <taxon>Acaulospora</taxon>
    </lineage>
</organism>